<dbReference type="RefSeq" id="WP_144326904.1">
    <property type="nucleotide sequence ID" value="NZ_VJNA01000047.1"/>
</dbReference>
<keyword evidence="3" id="KW-1185">Reference proteome</keyword>
<protein>
    <submittedName>
        <fullName evidence="2">Uncharacterized protein</fullName>
    </submittedName>
</protein>
<dbReference type="Proteomes" id="UP000318554">
    <property type="component" value="Unassembled WGS sequence"/>
</dbReference>
<proteinExistence type="predicted"/>
<reference evidence="2 3" key="1">
    <citation type="submission" date="2019-07" db="EMBL/GenBank/DDBJ databases">
        <title>Tepidimonas aquatica CLN-1 draft genome.</title>
        <authorList>
            <person name="Da Costa M.S."/>
            <person name="Froufe H.J.C."/>
            <person name="Egas C."/>
            <person name="Albuquerque L."/>
        </authorList>
    </citation>
    <scope>NUCLEOTIDE SEQUENCE [LARGE SCALE GENOMIC DNA]</scope>
    <source>
        <strain evidence="2 3">CLN-1</strain>
    </source>
</reference>
<dbReference type="OrthoDB" id="7391647at2"/>
<organism evidence="2 3">
    <name type="scientific">Tepidimonas aquatica</name>
    <dbReference type="NCBI Taxonomy" id="247482"/>
    <lineage>
        <taxon>Bacteria</taxon>
        <taxon>Pseudomonadati</taxon>
        <taxon>Pseudomonadota</taxon>
        <taxon>Betaproteobacteria</taxon>
        <taxon>Burkholderiales</taxon>
        <taxon>Tepidimonas</taxon>
    </lineage>
</organism>
<accession>A0A554W8R5</accession>
<comment type="caution">
    <text evidence="2">The sequence shown here is derived from an EMBL/GenBank/DDBJ whole genome shotgun (WGS) entry which is preliminary data.</text>
</comment>
<name>A0A554W8R5_9BURK</name>
<evidence type="ECO:0000313" key="2">
    <source>
        <dbReference type="EMBL" id="TSE19968.1"/>
    </source>
</evidence>
<gene>
    <name evidence="2" type="ORF">Taqua_02436</name>
</gene>
<keyword evidence="1" id="KW-0732">Signal</keyword>
<dbReference type="EMBL" id="VJNA01000047">
    <property type="protein sequence ID" value="TSE19968.1"/>
    <property type="molecule type" value="Genomic_DNA"/>
</dbReference>
<sequence>MRPAVVLAVLATLCLAPVAAAAAEPDPLIGRQLKSLDYQYEIDDDGDYQLVFELDDGRTQLVFVRSTLESFGSVRVREIWSPGYESKGSDLPAAVANRLLADSQDSKLGGWVKQDKYGVFVVKIPADADAETLDDAMAAAFRTADQMEAELTPGKDAF</sequence>
<feature type="signal peptide" evidence="1">
    <location>
        <begin position="1"/>
        <end position="22"/>
    </location>
</feature>
<evidence type="ECO:0000256" key="1">
    <source>
        <dbReference type="SAM" id="SignalP"/>
    </source>
</evidence>
<evidence type="ECO:0000313" key="3">
    <source>
        <dbReference type="Proteomes" id="UP000318554"/>
    </source>
</evidence>
<dbReference type="AlphaFoldDB" id="A0A554W8R5"/>
<feature type="chain" id="PRO_5021806371" evidence="1">
    <location>
        <begin position="23"/>
        <end position="158"/>
    </location>
</feature>